<evidence type="ECO:0000313" key="3">
    <source>
        <dbReference type="Proteomes" id="UP000000904"/>
    </source>
</evidence>
<evidence type="ECO:0000313" key="2">
    <source>
        <dbReference type="EMBL" id="ABD58118.1"/>
    </source>
</evidence>
<protein>
    <recommendedName>
        <fullName evidence="4">ParB-like nuclease domain protein</fullName>
    </recommendedName>
</protein>
<dbReference type="OrthoDB" id="8215at10239"/>
<feature type="compositionally biased region" description="Low complexity" evidence="1">
    <location>
        <begin position="167"/>
        <end position="182"/>
    </location>
</feature>
<organism evidence="2 3">
    <name type="scientific">Mycobacterium phage Cooper</name>
    <dbReference type="NCBI Taxonomy" id="373406"/>
    <lineage>
        <taxon>Viruses</taxon>
        <taxon>Duplodnaviria</taxon>
        <taxon>Heunggongvirae</taxon>
        <taxon>Uroviricota</taxon>
        <taxon>Caudoviricetes</taxon>
        <taxon>Bclasvirinae</taxon>
        <taxon>Coopervirus</taxon>
        <taxon>Coopervirus cooper</taxon>
    </lineage>
</organism>
<evidence type="ECO:0000256" key="1">
    <source>
        <dbReference type="SAM" id="MobiDB-lite"/>
    </source>
</evidence>
<proteinExistence type="predicted"/>
<evidence type="ECO:0008006" key="4">
    <source>
        <dbReference type="Google" id="ProtNLM"/>
    </source>
</evidence>
<name>Q1A0B5_9CAUD</name>
<feature type="region of interest" description="Disordered" evidence="1">
    <location>
        <begin position="151"/>
        <end position="192"/>
    </location>
</feature>
<dbReference type="KEGG" id="vg:4157074"/>
<reference evidence="2 3" key="1">
    <citation type="journal article" date="2006" name="PLoS Genet.">
        <title>Exploring the mycobacteriophage metaproteome: phage genomics as an educational platform.</title>
        <authorList>
            <person name="Hatfull G.F."/>
            <person name="Pedulla M.L."/>
            <person name="Jacobs-Sera D."/>
            <person name="Cichon P.M."/>
            <person name="Foley A."/>
            <person name="Ford M.E."/>
            <person name="Gonda R.M."/>
            <person name="Houtz J.M."/>
            <person name="Hryckowian A.J."/>
            <person name="Kelchner V.A."/>
            <person name="Namburi S."/>
            <person name="Pajcini K.V."/>
            <person name="Popovich M.G."/>
            <person name="Schleicher D.T."/>
            <person name="Simanek B.Z."/>
            <person name="Smith A.L."/>
            <person name="Zdanowicz G.M."/>
            <person name="Kumar V."/>
            <person name="Peebles C.L."/>
            <person name="Jacobs W.R.Jr."/>
            <person name="Lawrence J.G."/>
            <person name="Hendrix R.W."/>
        </authorList>
    </citation>
    <scope>NUCLEOTIDE SEQUENCE [LARGE SCALE GENOMIC DNA]</scope>
</reference>
<keyword evidence="3" id="KW-1185">Reference proteome</keyword>
<dbReference type="RefSeq" id="YP_654898.1">
    <property type="nucleotide sequence ID" value="NC_008195.1"/>
</dbReference>
<sequence>MASTSTVGKTTAVAPSQLSLFHRNPRKGDVPAIMSSLRRHTQYKPITANVGTYTGRPAEVLAGNHTLMAFRDLAAAEPADKRWQKILVFWVDVDDDMAERIVVADNQTGRLGGFDEAELAELVAGFDGDVEGLGFTDADLDDLNAILEERADLPPMGDPFAKDDKGSTGSDDTSGDSADTGGEPAGDPGSTRMVVLTLPIPQFVWLQQRLERFRSEHDVDTNTDAVLWLVGNFYSEEPPADEGAVARAADELLAEDPAGFTDDDD</sequence>
<dbReference type="EMBL" id="DQ398044">
    <property type="protein sequence ID" value="ABD58118.1"/>
    <property type="molecule type" value="Genomic_DNA"/>
</dbReference>
<gene>
    <name evidence="2" type="primary">1</name>
    <name evidence="2" type="ORF">PBI_COOPER_1</name>
</gene>
<accession>Q1A0B5</accession>
<dbReference type="Proteomes" id="UP000000904">
    <property type="component" value="Segment"/>
</dbReference>